<evidence type="ECO:0000313" key="1">
    <source>
        <dbReference type="EMBL" id="KYG69873.1"/>
    </source>
</evidence>
<reference evidence="1 2" key="1">
    <citation type="submission" date="2016-03" db="EMBL/GenBank/DDBJ databases">
        <authorList>
            <person name="Ploux O."/>
        </authorList>
    </citation>
    <scope>NUCLEOTIDE SEQUENCE [LARGE SCALE GENOMIC DNA]</scope>
    <source>
        <strain evidence="1 2">BER2</strain>
    </source>
</reference>
<organism evidence="1 2">
    <name type="scientific">Bdellovibrio bacteriovorus</name>
    <dbReference type="NCBI Taxonomy" id="959"/>
    <lineage>
        <taxon>Bacteria</taxon>
        <taxon>Pseudomonadati</taxon>
        <taxon>Bdellovibrionota</taxon>
        <taxon>Bdellovibrionia</taxon>
        <taxon>Bdellovibrionales</taxon>
        <taxon>Pseudobdellovibrionaceae</taxon>
        <taxon>Bdellovibrio</taxon>
    </lineage>
</organism>
<protein>
    <submittedName>
        <fullName evidence="1">Uncharacterized protein</fullName>
    </submittedName>
</protein>
<proteinExistence type="predicted"/>
<dbReference type="OrthoDB" id="5288954at2"/>
<evidence type="ECO:0000313" key="2">
    <source>
        <dbReference type="Proteomes" id="UP000075391"/>
    </source>
</evidence>
<gene>
    <name evidence="1" type="ORF">AZI85_16350</name>
</gene>
<dbReference type="EMBL" id="LUKF01000006">
    <property type="protein sequence ID" value="KYG69873.1"/>
    <property type="molecule type" value="Genomic_DNA"/>
</dbReference>
<dbReference type="AlphaFoldDB" id="A0A150WTU5"/>
<sequence length="353" mass="38577">MNDKGGLKGVQSQSINKSFENSRDALTLDYQLSTNGIPRAPGYCARCATAKPQQVQALTDQLQQVVAEATKTKKIKRSCIEASLQREVGNTGYTCTGGTKKAFDNAGASAPCLNQNVVNFIQFALNKAINCMSTGRDPIDSRFILKKINNETAFNFFLAYNGGVGIGQLTSNPVKEIAGWKEGKTLHEGNAKHVLEGVLNSPNPACTPFAELLKNEDEKAPPLPGSPKNYCKWVSPGEGIGRNLIYALGYYVYMRDDVIRPAIEKRAPNMAKNNDLVNYFTLVAYGPGGPAQSLAMIKNFRLSNKSNPADIRTKILKNSGYVNQTEQKMLELLGHLKEEPYSADDKKGNTCIE</sequence>
<accession>A0A150WTU5</accession>
<name>A0A150WTU5_BDEBC</name>
<comment type="caution">
    <text evidence="1">The sequence shown here is derived from an EMBL/GenBank/DDBJ whole genome shotgun (WGS) entry which is preliminary data.</text>
</comment>
<dbReference type="Proteomes" id="UP000075391">
    <property type="component" value="Unassembled WGS sequence"/>
</dbReference>